<proteinExistence type="inferred from homology"/>
<dbReference type="AlphaFoldDB" id="A0A1H9KQA6"/>
<dbReference type="EC" id="2.3.2.6" evidence="4"/>
<dbReference type="Pfam" id="PF03588">
    <property type="entry name" value="Leu_Phe_trans"/>
    <property type="match status" value="1"/>
</dbReference>
<comment type="catalytic activity">
    <reaction evidence="4">
        <text>L-phenylalanyl-tRNA(Phe) + an N-terminal L-alpha-aminoacyl-[protein] = an N-terminal L-phenylalanyl-L-alpha-aminoacyl-[protein] + tRNA(Phe)</text>
        <dbReference type="Rhea" id="RHEA:43632"/>
        <dbReference type="Rhea" id="RHEA-COMP:9668"/>
        <dbReference type="Rhea" id="RHEA-COMP:9699"/>
        <dbReference type="Rhea" id="RHEA-COMP:10636"/>
        <dbReference type="Rhea" id="RHEA-COMP:10637"/>
        <dbReference type="ChEBI" id="CHEBI:78442"/>
        <dbReference type="ChEBI" id="CHEBI:78531"/>
        <dbReference type="ChEBI" id="CHEBI:78597"/>
        <dbReference type="ChEBI" id="CHEBI:83561"/>
        <dbReference type="EC" id="2.3.2.6"/>
    </reaction>
</comment>
<dbReference type="EMBL" id="FOEP01000020">
    <property type="protein sequence ID" value="SER01336.1"/>
    <property type="molecule type" value="Genomic_DNA"/>
</dbReference>
<evidence type="ECO:0000313" key="6">
    <source>
        <dbReference type="Proteomes" id="UP000198634"/>
    </source>
</evidence>
<dbReference type="GO" id="GO:0030163">
    <property type="term" value="P:protein catabolic process"/>
    <property type="evidence" value="ECO:0007669"/>
    <property type="project" value="UniProtKB-UniRule"/>
</dbReference>
<comment type="similarity">
    <text evidence="4">Belongs to the L/F-transferase family.</text>
</comment>
<name>A0A1H9KQA6_9RHOB</name>
<keyword evidence="3 4" id="KW-0012">Acyltransferase</keyword>
<keyword evidence="1 4" id="KW-0963">Cytoplasm</keyword>
<dbReference type="RefSeq" id="WP_090271259.1">
    <property type="nucleotide sequence ID" value="NZ_FOEP01000020.1"/>
</dbReference>
<dbReference type="InterPro" id="IPR042221">
    <property type="entry name" value="Leu/Phe-tRNA_Trfase_N"/>
</dbReference>
<dbReference type="FunFam" id="3.40.630.70:FF:000001">
    <property type="entry name" value="Leucyl/phenylalanyl-tRNA--protein transferase"/>
    <property type="match status" value="1"/>
</dbReference>
<evidence type="ECO:0000256" key="4">
    <source>
        <dbReference type="HAMAP-Rule" id="MF_00688"/>
    </source>
</evidence>
<organism evidence="5 6">
    <name type="scientific">Thalassovita taeanensis</name>
    <dbReference type="NCBI Taxonomy" id="657014"/>
    <lineage>
        <taxon>Bacteria</taxon>
        <taxon>Pseudomonadati</taxon>
        <taxon>Pseudomonadota</taxon>
        <taxon>Alphaproteobacteria</taxon>
        <taxon>Rhodobacterales</taxon>
        <taxon>Roseobacteraceae</taxon>
        <taxon>Thalassovita</taxon>
    </lineage>
</organism>
<dbReference type="PANTHER" id="PTHR30098:SF2">
    <property type="entry name" value="LEUCYL_PHENYLALANYL-TRNA--PROTEIN TRANSFERASE"/>
    <property type="match status" value="1"/>
</dbReference>
<evidence type="ECO:0000313" key="5">
    <source>
        <dbReference type="EMBL" id="SER01336.1"/>
    </source>
</evidence>
<dbReference type="InterPro" id="IPR016181">
    <property type="entry name" value="Acyl_CoA_acyltransferase"/>
</dbReference>
<sequence>MDNSTDPILTPELLLNAYASGIFPMAEHRDDPELFWVDPRRRGVFPLDRFHISRSLARRMRKGGFGISINADFNGVLEGCADRGETWINAEIYRLYMRLHALGHAHSLEVHMDGSLVGGVYGVTLGRAFFGESMFSRRTDASKIALAYLVDRLRLAGFVLFDTQFITPHLASLGAVEIPRATYHQQLHMALSGRADFTRPPVPRSAQDVLQRITQTS</sequence>
<keyword evidence="6" id="KW-1185">Reference proteome</keyword>
<dbReference type="OrthoDB" id="9790282at2"/>
<evidence type="ECO:0000256" key="3">
    <source>
        <dbReference type="ARBA" id="ARBA00023315"/>
    </source>
</evidence>
<dbReference type="Gene3D" id="3.30.70.3550">
    <property type="entry name" value="Leucyl/phenylalanyl-tRNA-protein transferase, N-terminal domain"/>
    <property type="match status" value="1"/>
</dbReference>
<dbReference type="NCBIfam" id="TIGR00667">
    <property type="entry name" value="aat"/>
    <property type="match status" value="1"/>
</dbReference>
<dbReference type="GO" id="GO:0005737">
    <property type="term" value="C:cytoplasm"/>
    <property type="evidence" value="ECO:0007669"/>
    <property type="project" value="UniProtKB-SubCell"/>
</dbReference>
<evidence type="ECO:0000256" key="2">
    <source>
        <dbReference type="ARBA" id="ARBA00022679"/>
    </source>
</evidence>
<gene>
    <name evidence="4" type="primary">aat</name>
    <name evidence="5" type="ORF">SAMN04488092_12010</name>
</gene>
<protein>
    <recommendedName>
        <fullName evidence="4">Leucyl/phenylalanyl-tRNA--protein transferase</fullName>
        <ecNumber evidence="4">2.3.2.6</ecNumber>
    </recommendedName>
    <alternativeName>
        <fullName evidence="4">L/F-transferase</fullName>
    </alternativeName>
    <alternativeName>
        <fullName evidence="4">Leucyltransferase</fullName>
    </alternativeName>
    <alternativeName>
        <fullName evidence="4">Phenyalanyltransferase</fullName>
    </alternativeName>
</protein>
<dbReference type="PANTHER" id="PTHR30098">
    <property type="entry name" value="LEUCYL/PHENYLALANYL-TRNA--PROTEIN TRANSFERASE"/>
    <property type="match status" value="1"/>
</dbReference>
<comment type="catalytic activity">
    <reaction evidence="4">
        <text>N-terminal L-arginyl-[protein] + L-leucyl-tRNA(Leu) = N-terminal L-leucyl-L-arginyl-[protein] + tRNA(Leu) + H(+)</text>
        <dbReference type="Rhea" id="RHEA:50416"/>
        <dbReference type="Rhea" id="RHEA-COMP:9613"/>
        <dbReference type="Rhea" id="RHEA-COMP:9622"/>
        <dbReference type="Rhea" id="RHEA-COMP:12672"/>
        <dbReference type="Rhea" id="RHEA-COMP:12673"/>
        <dbReference type="ChEBI" id="CHEBI:15378"/>
        <dbReference type="ChEBI" id="CHEBI:64719"/>
        <dbReference type="ChEBI" id="CHEBI:78442"/>
        <dbReference type="ChEBI" id="CHEBI:78494"/>
        <dbReference type="ChEBI" id="CHEBI:133044"/>
        <dbReference type="EC" id="2.3.2.6"/>
    </reaction>
</comment>
<dbReference type="Gene3D" id="3.40.630.70">
    <property type="entry name" value="Leucyl/phenylalanyl-tRNA-protein transferase, C-terminal domain"/>
    <property type="match status" value="1"/>
</dbReference>
<reference evidence="5 6" key="1">
    <citation type="submission" date="2016-10" db="EMBL/GenBank/DDBJ databases">
        <authorList>
            <person name="de Groot N.N."/>
        </authorList>
    </citation>
    <scope>NUCLEOTIDE SEQUENCE [LARGE SCALE GENOMIC DNA]</scope>
    <source>
        <strain evidence="5 6">DSM 22007</strain>
    </source>
</reference>
<keyword evidence="2 4" id="KW-0808">Transferase</keyword>
<dbReference type="InterPro" id="IPR042203">
    <property type="entry name" value="Leu/Phe-tRNA_Trfase_C"/>
</dbReference>
<dbReference type="Proteomes" id="UP000198634">
    <property type="component" value="Unassembled WGS sequence"/>
</dbReference>
<dbReference type="InterPro" id="IPR004616">
    <property type="entry name" value="Leu/Phe-tRNA_Trfase"/>
</dbReference>
<dbReference type="STRING" id="657014.SAMN04488092_12010"/>
<dbReference type="HAMAP" id="MF_00688">
    <property type="entry name" value="Leu_Phe_trans"/>
    <property type="match status" value="1"/>
</dbReference>
<dbReference type="GO" id="GO:0008914">
    <property type="term" value="F:leucyl-tRNA--protein transferase activity"/>
    <property type="evidence" value="ECO:0007669"/>
    <property type="project" value="UniProtKB-UniRule"/>
</dbReference>
<accession>A0A1H9KQA6</accession>
<dbReference type="SUPFAM" id="SSF55729">
    <property type="entry name" value="Acyl-CoA N-acyltransferases (Nat)"/>
    <property type="match status" value="1"/>
</dbReference>
<comment type="function">
    <text evidence="4">Functions in the N-end rule pathway of protein degradation where it conjugates Leu, Phe and, less efficiently, Met from aminoacyl-tRNAs to the N-termini of proteins containing an N-terminal arginine or lysine.</text>
</comment>
<comment type="catalytic activity">
    <reaction evidence="4">
        <text>N-terminal L-lysyl-[protein] + L-leucyl-tRNA(Leu) = N-terminal L-leucyl-L-lysyl-[protein] + tRNA(Leu) + H(+)</text>
        <dbReference type="Rhea" id="RHEA:12340"/>
        <dbReference type="Rhea" id="RHEA-COMP:9613"/>
        <dbReference type="Rhea" id="RHEA-COMP:9622"/>
        <dbReference type="Rhea" id="RHEA-COMP:12670"/>
        <dbReference type="Rhea" id="RHEA-COMP:12671"/>
        <dbReference type="ChEBI" id="CHEBI:15378"/>
        <dbReference type="ChEBI" id="CHEBI:65249"/>
        <dbReference type="ChEBI" id="CHEBI:78442"/>
        <dbReference type="ChEBI" id="CHEBI:78494"/>
        <dbReference type="ChEBI" id="CHEBI:133043"/>
        <dbReference type="EC" id="2.3.2.6"/>
    </reaction>
</comment>
<evidence type="ECO:0000256" key="1">
    <source>
        <dbReference type="ARBA" id="ARBA00022490"/>
    </source>
</evidence>
<comment type="subcellular location">
    <subcellularLocation>
        <location evidence="4">Cytoplasm</location>
    </subcellularLocation>
</comment>